<reference evidence="8" key="1">
    <citation type="submission" date="2021-08" db="EMBL/GenBank/DDBJ databases">
        <title>Flavobacterium sp. strain CC-SYL302.</title>
        <authorList>
            <person name="Lin S.-Y."/>
            <person name="Lee T.-H."/>
            <person name="Young C.-C."/>
        </authorList>
    </citation>
    <scope>NUCLEOTIDE SEQUENCE</scope>
    <source>
        <strain evidence="8">CC-SYL302</strain>
    </source>
</reference>
<evidence type="ECO:0000256" key="3">
    <source>
        <dbReference type="ARBA" id="ARBA00022475"/>
    </source>
</evidence>
<organism evidence="8 9">
    <name type="scientific">Flavobacterium agricola</name>
    <dbReference type="NCBI Taxonomy" id="2870839"/>
    <lineage>
        <taxon>Bacteria</taxon>
        <taxon>Pseudomonadati</taxon>
        <taxon>Bacteroidota</taxon>
        <taxon>Flavobacteriia</taxon>
        <taxon>Flavobacteriales</taxon>
        <taxon>Flavobacteriaceae</taxon>
        <taxon>Flavobacterium</taxon>
    </lineage>
</organism>
<sequence length="137" mass="15190">MGLRSFLRVPAHKSTSINFSLLLLRIVAGGFMLTHGFGKMQKLFLGDFTFSDPLGIGMELSLILTVFAEIVCALFIVLGLFTRFVSIPLMITMIVAVFIVHAGHDFGRKELGLFYLASYFILFISGPGKYSLDAKLY</sequence>
<keyword evidence="4 7" id="KW-0812">Transmembrane</keyword>
<evidence type="ECO:0000256" key="7">
    <source>
        <dbReference type="SAM" id="Phobius"/>
    </source>
</evidence>
<proteinExistence type="inferred from homology"/>
<dbReference type="EMBL" id="CP081495">
    <property type="protein sequence ID" value="UYW01636.1"/>
    <property type="molecule type" value="Genomic_DNA"/>
</dbReference>
<evidence type="ECO:0000313" key="8">
    <source>
        <dbReference type="EMBL" id="UYW01636.1"/>
    </source>
</evidence>
<protein>
    <submittedName>
        <fullName evidence="8">DoxX family protein</fullName>
    </submittedName>
</protein>
<comment type="subcellular location">
    <subcellularLocation>
        <location evidence="1">Cell membrane</location>
        <topology evidence="1">Multi-pass membrane protein</topology>
    </subcellularLocation>
</comment>
<evidence type="ECO:0000256" key="1">
    <source>
        <dbReference type="ARBA" id="ARBA00004651"/>
    </source>
</evidence>
<gene>
    <name evidence="8" type="ORF">K5I29_01545</name>
</gene>
<feature type="transmembrane region" description="Helical" evidence="7">
    <location>
        <begin position="58"/>
        <end position="77"/>
    </location>
</feature>
<evidence type="ECO:0000313" key="9">
    <source>
        <dbReference type="Proteomes" id="UP001163328"/>
    </source>
</evidence>
<comment type="similarity">
    <text evidence="2">Belongs to the DoxX family.</text>
</comment>
<dbReference type="InterPro" id="IPR032808">
    <property type="entry name" value="DoxX"/>
</dbReference>
<keyword evidence="9" id="KW-1185">Reference proteome</keyword>
<accession>A0ABY6LZL2</accession>
<dbReference type="PANTHER" id="PTHR33452">
    <property type="entry name" value="OXIDOREDUCTASE CATD-RELATED"/>
    <property type="match status" value="1"/>
</dbReference>
<evidence type="ECO:0000256" key="4">
    <source>
        <dbReference type="ARBA" id="ARBA00022692"/>
    </source>
</evidence>
<feature type="transmembrane region" description="Helical" evidence="7">
    <location>
        <begin position="84"/>
        <end position="101"/>
    </location>
</feature>
<feature type="transmembrane region" description="Helical" evidence="7">
    <location>
        <begin position="113"/>
        <end position="132"/>
    </location>
</feature>
<name>A0ABY6LZL2_9FLAO</name>
<keyword evidence="6 7" id="KW-0472">Membrane</keyword>
<evidence type="ECO:0000256" key="2">
    <source>
        <dbReference type="ARBA" id="ARBA00006679"/>
    </source>
</evidence>
<feature type="transmembrane region" description="Helical" evidence="7">
    <location>
        <begin position="21"/>
        <end position="38"/>
    </location>
</feature>
<evidence type="ECO:0000256" key="6">
    <source>
        <dbReference type="ARBA" id="ARBA00023136"/>
    </source>
</evidence>
<dbReference type="Pfam" id="PF07681">
    <property type="entry name" value="DoxX"/>
    <property type="match status" value="1"/>
</dbReference>
<dbReference type="Proteomes" id="UP001163328">
    <property type="component" value="Chromosome"/>
</dbReference>
<keyword evidence="3" id="KW-1003">Cell membrane</keyword>
<dbReference type="InterPro" id="IPR051907">
    <property type="entry name" value="DoxX-like_oxidoreductase"/>
</dbReference>
<dbReference type="PANTHER" id="PTHR33452:SF1">
    <property type="entry name" value="INNER MEMBRANE PROTEIN YPHA-RELATED"/>
    <property type="match status" value="1"/>
</dbReference>
<keyword evidence="5 7" id="KW-1133">Transmembrane helix</keyword>
<evidence type="ECO:0000256" key="5">
    <source>
        <dbReference type="ARBA" id="ARBA00022989"/>
    </source>
</evidence>